<dbReference type="GO" id="GO:0005737">
    <property type="term" value="C:cytoplasm"/>
    <property type="evidence" value="ECO:0007669"/>
    <property type="project" value="TreeGrafter"/>
</dbReference>
<keyword evidence="3" id="KW-0456">Lyase</keyword>
<keyword evidence="2" id="KW-0479">Metal-binding</keyword>
<dbReference type="InterPro" id="IPR005000">
    <property type="entry name" value="Aldolase/citrate-lyase_domain"/>
</dbReference>
<evidence type="ECO:0000256" key="2">
    <source>
        <dbReference type="ARBA" id="ARBA00022723"/>
    </source>
</evidence>
<reference evidence="5 6" key="1">
    <citation type="submission" date="2016-10" db="EMBL/GenBank/DDBJ databases">
        <authorList>
            <person name="de Groot N.N."/>
        </authorList>
    </citation>
    <scope>NUCLEOTIDE SEQUENCE [LARGE SCALE GENOMIC DNA]</scope>
    <source>
        <strain evidence="5 6">ATCC 35022</strain>
    </source>
</reference>
<evidence type="ECO:0000256" key="3">
    <source>
        <dbReference type="ARBA" id="ARBA00023239"/>
    </source>
</evidence>
<dbReference type="AlphaFoldDB" id="A0A1G6DIQ6"/>
<dbReference type="STRING" id="665467.SAMN02982931_03455"/>
<comment type="similarity">
    <text evidence="1">Belongs to the HpcH/HpaI aldolase family.</text>
</comment>
<dbReference type="Pfam" id="PF03328">
    <property type="entry name" value="HpcH_HpaI"/>
    <property type="match status" value="1"/>
</dbReference>
<dbReference type="InterPro" id="IPR040442">
    <property type="entry name" value="Pyrv_kinase-like_dom_sf"/>
</dbReference>
<evidence type="ECO:0000256" key="1">
    <source>
        <dbReference type="ARBA" id="ARBA00005568"/>
    </source>
</evidence>
<dbReference type="PANTHER" id="PTHR30502">
    <property type="entry name" value="2-KETO-3-DEOXY-L-RHAMNONATE ALDOLASE"/>
    <property type="match status" value="1"/>
</dbReference>
<organism evidence="5 6">
    <name type="scientific">Bauldia litoralis</name>
    <dbReference type="NCBI Taxonomy" id="665467"/>
    <lineage>
        <taxon>Bacteria</taxon>
        <taxon>Pseudomonadati</taxon>
        <taxon>Pseudomonadota</taxon>
        <taxon>Alphaproteobacteria</taxon>
        <taxon>Hyphomicrobiales</taxon>
        <taxon>Kaistiaceae</taxon>
        <taxon>Bauldia</taxon>
    </lineage>
</organism>
<sequence length="256" mass="26828">MMGKPTLAARLRAGDSIYSGWIATPEPLIAETAARQAFDCVCVDMQHGLHDPVSVMRSIGGIVHAGKPAGVRVPVGDFAMASRALDMGAEAVIAPMINSVADARALVAATKYPSLGERSWGPARALSLQGIPDAATQLATANDATLAFAMVETKQALDLLDEILAVEGIDGVFMGPSDLSLTLSGGKEVAPAADWMDEPIRRIAARARAHGKIACAFGADPVRARYFTDVGYHFVALGPDAIYLASGIRTMLEGLR</sequence>
<dbReference type="GO" id="GO:0016832">
    <property type="term" value="F:aldehyde-lyase activity"/>
    <property type="evidence" value="ECO:0007669"/>
    <property type="project" value="TreeGrafter"/>
</dbReference>
<gene>
    <name evidence="5" type="ORF">SAMN02982931_03455</name>
</gene>
<dbReference type="EMBL" id="FMXQ01000007">
    <property type="protein sequence ID" value="SDB45023.1"/>
    <property type="molecule type" value="Genomic_DNA"/>
</dbReference>
<evidence type="ECO:0000313" key="6">
    <source>
        <dbReference type="Proteomes" id="UP000199071"/>
    </source>
</evidence>
<keyword evidence="6" id="KW-1185">Reference proteome</keyword>
<dbReference type="Gene3D" id="3.20.20.60">
    <property type="entry name" value="Phosphoenolpyruvate-binding domains"/>
    <property type="match status" value="1"/>
</dbReference>
<dbReference type="InterPro" id="IPR015813">
    <property type="entry name" value="Pyrv/PenolPyrv_kinase-like_dom"/>
</dbReference>
<name>A0A1G6DIQ6_9HYPH</name>
<proteinExistence type="inferred from homology"/>
<dbReference type="SUPFAM" id="SSF51621">
    <property type="entry name" value="Phosphoenolpyruvate/pyruvate domain"/>
    <property type="match status" value="1"/>
</dbReference>
<dbReference type="PANTHER" id="PTHR30502:SF0">
    <property type="entry name" value="PHOSPHOENOLPYRUVATE CARBOXYLASE FAMILY PROTEIN"/>
    <property type="match status" value="1"/>
</dbReference>
<accession>A0A1G6DIQ6</accession>
<feature type="domain" description="HpcH/HpaI aldolase/citrate lyase" evidence="4">
    <location>
        <begin position="21"/>
        <end position="241"/>
    </location>
</feature>
<dbReference type="InterPro" id="IPR050251">
    <property type="entry name" value="HpcH-HpaI_aldolase"/>
</dbReference>
<evidence type="ECO:0000313" key="5">
    <source>
        <dbReference type="EMBL" id="SDB45023.1"/>
    </source>
</evidence>
<evidence type="ECO:0000259" key="4">
    <source>
        <dbReference type="Pfam" id="PF03328"/>
    </source>
</evidence>
<dbReference type="Proteomes" id="UP000199071">
    <property type="component" value="Unassembled WGS sequence"/>
</dbReference>
<dbReference type="GO" id="GO:0046872">
    <property type="term" value="F:metal ion binding"/>
    <property type="evidence" value="ECO:0007669"/>
    <property type="project" value="UniProtKB-KW"/>
</dbReference>
<protein>
    <submittedName>
        <fullName evidence="5">4-hydroxy-2-oxoheptanedioate aldolase</fullName>
    </submittedName>
</protein>